<name>A0A6A6T0Q4_9PLEO</name>
<evidence type="ECO:0000313" key="3">
    <source>
        <dbReference type="Proteomes" id="UP000799324"/>
    </source>
</evidence>
<feature type="region of interest" description="Disordered" evidence="1">
    <location>
        <begin position="159"/>
        <end position="195"/>
    </location>
</feature>
<evidence type="ECO:0000256" key="1">
    <source>
        <dbReference type="SAM" id="MobiDB-lite"/>
    </source>
</evidence>
<proteinExistence type="predicted"/>
<keyword evidence="3" id="KW-1185">Reference proteome</keyword>
<reference evidence="2" key="1">
    <citation type="journal article" date="2020" name="Stud. Mycol.">
        <title>101 Dothideomycetes genomes: a test case for predicting lifestyles and emergence of pathogens.</title>
        <authorList>
            <person name="Haridas S."/>
            <person name="Albert R."/>
            <person name="Binder M."/>
            <person name="Bloem J."/>
            <person name="Labutti K."/>
            <person name="Salamov A."/>
            <person name="Andreopoulos B."/>
            <person name="Baker S."/>
            <person name="Barry K."/>
            <person name="Bills G."/>
            <person name="Bluhm B."/>
            <person name="Cannon C."/>
            <person name="Castanera R."/>
            <person name="Culley D."/>
            <person name="Daum C."/>
            <person name="Ezra D."/>
            <person name="Gonzalez J."/>
            <person name="Henrissat B."/>
            <person name="Kuo A."/>
            <person name="Liang C."/>
            <person name="Lipzen A."/>
            <person name="Lutzoni F."/>
            <person name="Magnuson J."/>
            <person name="Mondo S."/>
            <person name="Nolan M."/>
            <person name="Ohm R."/>
            <person name="Pangilinan J."/>
            <person name="Park H.-J."/>
            <person name="Ramirez L."/>
            <person name="Alfaro M."/>
            <person name="Sun H."/>
            <person name="Tritt A."/>
            <person name="Yoshinaga Y."/>
            <person name="Zwiers L.-H."/>
            <person name="Turgeon B."/>
            <person name="Goodwin S."/>
            <person name="Spatafora J."/>
            <person name="Crous P."/>
            <person name="Grigoriev I."/>
        </authorList>
    </citation>
    <scope>NUCLEOTIDE SEQUENCE</scope>
    <source>
        <strain evidence="2">CBS 122681</strain>
    </source>
</reference>
<organism evidence="2 3">
    <name type="scientific">Lophiostoma macrostomum CBS 122681</name>
    <dbReference type="NCBI Taxonomy" id="1314788"/>
    <lineage>
        <taxon>Eukaryota</taxon>
        <taxon>Fungi</taxon>
        <taxon>Dikarya</taxon>
        <taxon>Ascomycota</taxon>
        <taxon>Pezizomycotina</taxon>
        <taxon>Dothideomycetes</taxon>
        <taxon>Pleosporomycetidae</taxon>
        <taxon>Pleosporales</taxon>
        <taxon>Lophiostomataceae</taxon>
        <taxon>Lophiostoma</taxon>
    </lineage>
</organism>
<protein>
    <submittedName>
        <fullName evidence="2">Uncharacterized protein</fullName>
    </submittedName>
</protein>
<dbReference type="EMBL" id="MU004403">
    <property type="protein sequence ID" value="KAF2652378.1"/>
    <property type="molecule type" value="Genomic_DNA"/>
</dbReference>
<accession>A0A6A6T0Q4</accession>
<feature type="compositionally biased region" description="Basic and acidic residues" evidence="1">
    <location>
        <begin position="164"/>
        <end position="182"/>
    </location>
</feature>
<gene>
    <name evidence="2" type="ORF">K491DRAFT_49636</name>
</gene>
<dbReference type="AlphaFoldDB" id="A0A6A6T0Q4"/>
<evidence type="ECO:0000313" key="2">
    <source>
        <dbReference type="EMBL" id="KAF2652378.1"/>
    </source>
</evidence>
<sequence length="195" mass="22274">MSDQNAPRTTEAETMYTVQYLYVFPITCKRAIANEARKVDTHGVLCNEKEGMVKIEVHQFYARLFSDEAKCSHVREAERCDNKNEPPCYIQQFALDDPYIVEDLNGTHSWECEKQDHEDCDMGVTPLWVGTPSGEAVFYDWRYPTRWIVLCQDWKKHGTAAGKETSEKPDELNLLKESDKKYVSPGAEGAKGDPA</sequence>
<dbReference type="Proteomes" id="UP000799324">
    <property type="component" value="Unassembled WGS sequence"/>
</dbReference>